<dbReference type="PIR" id="A97061">
    <property type="entry name" value="A97061"/>
</dbReference>
<evidence type="ECO:0000313" key="1">
    <source>
        <dbReference type="EMBL" id="AAK79276.1"/>
    </source>
</evidence>
<name>Q97JH8_CLOAB</name>
<dbReference type="HOGENOM" id="CLU_547144_0_0_9"/>
<protein>
    <submittedName>
        <fullName evidence="1">Uncharacterized protein similar to a protein from Cylindrotheca fusiformis plasmid (GI:99322)</fullName>
    </submittedName>
</protein>
<sequence length="498" mass="55978">MYKCFIKSKDGTLLYYINFNKEKIYDIKVVIQIADKILVVISKMDSFIGELRKGIDKTEAVKKDIQEQRRILINGFCSDAGKEVQENVGNLLKVSRNILDTMGRMSVKLNTAKTEFIKADQNSFKTKSFQPKRIYRGEKPSKEAADKAHIIPNNKLEIELGKYIICYLIKEKLESDKLKKELEVGDFDSICRDFDGMDLENTLNAITLGEAGAAIEGFESLVNGASKGLKLLKIGIEGAKKALSKLTVEDVALAFAGAKGLIRIEETVKNLDKEEGIIKAALEAAKQKLDNLSKIVTDMNSVEKNKSLHGENLVKEVSKTETYTDAMKKYIIVPEDGFQALLERKYIEIRKSGLSDVKTVSKNTGLSEQDIVDMKKHLFLNTHDLSIGGSAPKKLYFQADPDIAYAWQKAQSGELTELQKKWFKTLRNHEITEKKSMDNGMLLRHPSTWNAETEQFTSNPLKNAHDKANLTSPNPTDPFPGYDAASDFIKNIDKDINY</sequence>
<dbReference type="STRING" id="272562.CA_C1305"/>
<gene>
    <name evidence="1" type="ordered locus">CA_C1305</name>
</gene>
<dbReference type="OrthoDB" id="1945715at2"/>
<dbReference type="Proteomes" id="UP000000814">
    <property type="component" value="Chromosome"/>
</dbReference>
<dbReference type="RefSeq" id="WP_010964617.1">
    <property type="nucleotide sequence ID" value="NC_003030.1"/>
</dbReference>
<accession>Q97JH8</accession>
<dbReference type="KEGG" id="cac:CA_C1305"/>
<dbReference type="AlphaFoldDB" id="Q97JH8"/>
<dbReference type="GeneID" id="44997811"/>
<dbReference type="eggNOG" id="COG1388">
    <property type="taxonomic scope" value="Bacteria"/>
</dbReference>
<dbReference type="PATRIC" id="fig|272562.8.peg.1507"/>
<proteinExistence type="predicted"/>
<organism evidence="1 2">
    <name type="scientific">Clostridium acetobutylicum (strain ATCC 824 / DSM 792 / JCM 1419 / IAM 19013 / LMG 5710 / NBRC 13948 / NRRL B-527 / VKM B-1787 / 2291 / W)</name>
    <dbReference type="NCBI Taxonomy" id="272562"/>
    <lineage>
        <taxon>Bacteria</taxon>
        <taxon>Bacillati</taxon>
        <taxon>Bacillota</taxon>
        <taxon>Clostridia</taxon>
        <taxon>Eubacteriales</taxon>
        <taxon>Clostridiaceae</taxon>
        <taxon>Clostridium</taxon>
    </lineage>
</organism>
<keyword evidence="2" id="KW-1185">Reference proteome</keyword>
<evidence type="ECO:0000313" key="2">
    <source>
        <dbReference type="Proteomes" id="UP000000814"/>
    </source>
</evidence>
<dbReference type="EMBL" id="AE001437">
    <property type="protein sequence ID" value="AAK79276.1"/>
    <property type="molecule type" value="Genomic_DNA"/>
</dbReference>
<reference evidence="1 2" key="1">
    <citation type="journal article" date="2001" name="J. Bacteriol.">
        <title>Genome sequence and comparative analysis of the solvent-producing bacterium Clostridium acetobutylicum.</title>
        <authorList>
            <person name="Nolling J."/>
            <person name="Breton G."/>
            <person name="Omelchenko M.V."/>
            <person name="Makarova K.S."/>
            <person name="Zeng Q."/>
            <person name="Gibson R."/>
            <person name="Lee H.M."/>
            <person name="Dubois J."/>
            <person name="Qiu D."/>
            <person name="Hitti J."/>
            <person name="Wolf Y.I."/>
            <person name="Tatusov R.L."/>
            <person name="Sabathe F."/>
            <person name="Doucette-Stamm L."/>
            <person name="Soucaille P."/>
            <person name="Daly M.J."/>
            <person name="Bennett G.N."/>
            <person name="Koonin E.V."/>
            <person name="Smith D.R."/>
        </authorList>
    </citation>
    <scope>NUCLEOTIDE SEQUENCE [LARGE SCALE GENOMIC DNA]</scope>
    <source>
        <strain evidence="2">ATCC 824 / DSM 792 / JCM 1419 / LMG 5710 / VKM B-1787</strain>
    </source>
</reference>